<protein>
    <submittedName>
        <fullName evidence="1">Uncharacterized protein</fullName>
    </submittedName>
</protein>
<dbReference type="Proteomes" id="UP000030758">
    <property type="component" value="Unassembled WGS sequence"/>
</dbReference>
<gene>
    <name evidence="1" type="ORF">M513_11120</name>
    <name evidence="2" type="ORF">M514_11120</name>
</gene>
<dbReference type="Proteomes" id="UP000030764">
    <property type="component" value="Unassembled WGS sequence"/>
</dbReference>
<evidence type="ECO:0000313" key="1">
    <source>
        <dbReference type="EMBL" id="KFD47992.1"/>
    </source>
</evidence>
<dbReference type="AlphaFoldDB" id="A0A085LSP6"/>
<dbReference type="EMBL" id="KL363307">
    <property type="protein sequence ID" value="KFD47992.1"/>
    <property type="molecule type" value="Genomic_DNA"/>
</dbReference>
<sequence>MFIAFIGGQAKAFHVRHGQWKIDVDRLSESCSTINEANRKLTDDSAAFDLSCNNYRTLGRSNDCKAYMLVSGL</sequence>
<dbReference type="EMBL" id="KL367578">
    <property type="protein sequence ID" value="KFD63208.1"/>
    <property type="molecule type" value="Genomic_DNA"/>
</dbReference>
<evidence type="ECO:0000313" key="3">
    <source>
        <dbReference type="Proteomes" id="UP000030764"/>
    </source>
</evidence>
<name>A0A085LSP6_9BILA</name>
<keyword evidence="3" id="KW-1185">Reference proteome</keyword>
<accession>A0A085LSP6</accession>
<proteinExistence type="predicted"/>
<reference evidence="1 3" key="1">
    <citation type="journal article" date="2014" name="Nat. Genet.">
        <title>Genome and transcriptome of the porcine whipworm Trichuris suis.</title>
        <authorList>
            <person name="Jex A.R."/>
            <person name="Nejsum P."/>
            <person name="Schwarz E.M."/>
            <person name="Hu L."/>
            <person name="Young N.D."/>
            <person name="Hall R.S."/>
            <person name="Korhonen P.K."/>
            <person name="Liao S."/>
            <person name="Thamsborg S."/>
            <person name="Xia J."/>
            <person name="Xu P."/>
            <person name="Wang S."/>
            <person name="Scheerlinck J.P."/>
            <person name="Hofmann A."/>
            <person name="Sternberg P.W."/>
            <person name="Wang J."/>
            <person name="Gasser R.B."/>
        </authorList>
    </citation>
    <scope>NUCLEOTIDE SEQUENCE [LARGE SCALE GENOMIC DNA]</scope>
    <source>
        <strain evidence="2">DCEP-RM93F</strain>
        <strain evidence="1">DCEP-RM93M</strain>
    </source>
</reference>
<organism evidence="1 3">
    <name type="scientific">Trichuris suis</name>
    <name type="common">pig whipworm</name>
    <dbReference type="NCBI Taxonomy" id="68888"/>
    <lineage>
        <taxon>Eukaryota</taxon>
        <taxon>Metazoa</taxon>
        <taxon>Ecdysozoa</taxon>
        <taxon>Nematoda</taxon>
        <taxon>Enoplea</taxon>
        <taxon>Dorylaimia</taxon>
        <taxon>Trichinellida</taxon>
        <taxon>Trichuridae</taxon>
        <taxon>Trichuris</taxon>
    </lineage>
</organism>
<evidence type="ECO:0000313" key="2">
    <source>
        <dbReference type="EMBL" id="KFD63208.1"/>
    </source>
</evidence>